<name>S0FP76_RUMCE</name>
<dbReference type="Proteomes" id="UP000014155">
    <property type="component" value="Unassembled WGS sequence"/>
</dbReference>
<dbReference type="PATRIC" id="fig|1195236.3.peg.2229"/>
<protein>
    <submittedName>
        <fullName evidence="1">Uncharacterized protein</fullName>
    </submittedName>
</protein>
<dbReference type="AlphaFoldDB" id="S0FP76"/>
<sequence>MNNVIFKHPDQAYIYKPLLDAVNKLCNDYKKNALCVAGYRSLAKQSYYFLLGL</sequence>
<organism evidence="1 2">
    <name type="scientific">Ruminiclostridium cellobioparum subsp. termitidis CT1112</name>
    <dbReference type="NCBI Taxonomy" id="1195236"/>
    <lineage>
        <taxon>Bacteria</taxon>
        <taxon>Bacillati</taxon>
        <taxon>Bacillota</taxon>
        <taxon>Clostridia</taxon>
        <taxon>Eubacteriales</taxon>
        <taxon>Oscillospiraceae</taxon>
        <taxon>Ruminiclostridium</taxon>
    </lineage>
</organism>
<dbReference type="RefSeq" id="WP_004625425.1">
    <property type="nucleotide sequence ID" value="NZ_AORV01000030.1"/>
</dbReference>
<gene>
    <name evidence="1" type="ORF">CTER_1911</name>
</gene>
<accession>S0FP76</accession>
<evidence type="ECO:0000313" key="2">
    <source>
        <dbReference type="Proteomes" id="UP000014155"/>
    </source>
</evidence>
<dbReference type="STRING" id="1195236.CTER_1911"/>
<comment type="caution">
    <text evidence="1">The sequence shown here is derived from an EMBL/GenBank/DDBJ whole genome shotgun (WGS) entry which is preliminary data.</text>
</comment>
<proteinExistence type="predicted"/>
<dbReference type="EMBL" id="AORV01000030">
    <property type="protein sequence ID" value="EMS72171.1"/>
    <property type="molecule type" value="Genomic_DNA"/>
</dbReference>
<evidence type="ECO:0000313" key="1">
    <source>
        <dbReference type="EMBL" id="EMS72171.1"/>
    </source>
</evidence>
<keyword evidence="2" id="KW-1185">Reference proteome</keyword>
<reference evidence="1 2" key="1">
    <citation type="journal article" date="2013" name="Genome Announc.">
        <title>Draft Genome Sequence of the Cellulolytic, Mesophilic, Anaerobic Bacterium Clostridium termitidis Strain CT1112 (DSM 5398).</title>
        <authorList>
            <person name="Lal S."/>
            <person name="Ramachandran U."/>
            <person name="Zhang X."/>
            <person name="Munir R."/>
            <person name="Sparling R."/>
            <person name="Levin D.B."/>
        </authorList>
    </citation>
    <scope>NUCLEOTIDE SEQUENCE [LARGE SCALE GENOMIC DNA]</scope>
    <source>
        <strain evidence="1 2">CT1112</strain>
    </source>
</reference>